<organism evidence="1 2">
    <name type="scientific">Zalaria obscura</name>
    <dbReference type="NCBI Taxonomy" id="2024903"/>
    <lineage>
        <taxon>Eukaryota</taxon>
        <taxon>Fungi</taxon>
        <taxon>Dikarya</taxon>
        <taxon>Ascomycota</taxon>
        <taxon>Pezizomycotina</taxon>
        <taxon>Dothideomycetes</taxon>
        <taxon>Dothideomycetidae</taxon>
        <taxon>Dothideales</taxon>
        <taxon>Zalariaceae</taxon>
        <taxon>Zalaria</taxon>
    </lineage>
</organism>
<proteinExistence type="predicted"/>
<dbReference type="Proteomes" id="UP001320706">
    <property type="component" value="Unassembled WGS sequence"/>
</dbReference>
<gene>
    <name evidence="1" type="ORF">M8818_002257</name>
</gene>
<keyword evidence="2" id="KW-1185">Reference proteome</keyword>
<evidence type="ECO:0000313" key="2">
    <source>
        <dbReference type="Proteomes" id="UP001320706"/>
    </source>
</evidence>
<evidence type="ECO:0000313" key="1">
    <source>
        <dbReference type="EMBL" id="KAK8215245.1"/>
    </source>
</evidence>
<reference evidence="1" key="1">
    <citation type="submission" date="2024-02" db="EMBL/GenBank/DDBJ databases">
        <title>Metagenome Assembled Genome of Zalaria obscura JY119.</title>
        <authorList>
            <person name="Vighnesh L."/>
            <person name="Jagadeeshwari U."/>
            <person name="Venkata Ramana C."/>
            <person name="Sasikala C."/>
        </authorList>
    </citation>
    <scope>NUCLEOTIDE SEQUENCE</scope>
    <source>
        <strain evidence="1">JY119</strain>
    </source>
</reference>
<sequence length="139" mass="15904">MCRVEKQGLPSFPLPITGRETLQLTSFMPEPAISLHLFHRFFTTFKSNFPLYCMSMSADELWYWRNSDGTCEADSASLRSNFLAVALRSVIIRLNHQDTLYIVFTVTPNGMFPRWVDVLEDDPMCVLEQESETGSEAGR</sequence>
<protein>
    <submittedName>
        <fullName evidence="1">Uncharacterized protein</fullName>
    </submittedName>
</protein>
<comment type="caution">
    <text evidence="1">The sequence shown here is derived from an EMBL/GenBank/DDBJ whole genome shotgun (WGS) entry which is preliminary data.</text>
</comment>
<dbReference type="EMBL" id="JAMKPW020000009">
    <property type="protein sequence ID" value="KAK8215245.1"/>
    <property type="molecule type" value="Genomic_DNA"/>
</dbReference>
<name>A0ACC3SIY0_9PEZI</name>
<accession>A0ACC3SIY0</accession>